<dbReference type="InterPro" id="IPR007527">
    <property type="entry name" value="Znf_SWIM"/>
</dbReference>
<keyword evidence="5" id="KW-1185">Reference proteome</keyword>
<dbReference type="EMBL" id="CAJVQB010106775">
    <property type="protein sequence ID" value="CAG8851574.1"/>
    <property type="molecule type" value="Genomic_DNA"/>
</dbReference>
<feature type="non-terminal residue" evidence="4">
    <location>
        <position position="222"/>
    </location>
</feature>
<protein>
    <submittedName>
        <fullName evidence="4">32586_t:CDS:1</fullName>
    </submittedName>
</protein>
<sequence length="222" mass="25385">EEVFNTFIEDCVDAPATLIKELILSAKVDSIREVWEVTQHRYNTKNYVLLFKDNSHLCTCLNLIQRGLVCRHFFKVMTMSNYAAFYIMLISRRWYTDEKQIELESETRKHSFIIGLGSTETSNSIEQTFSNLSFRLPDVSFSDIHAKVNHCKAYVTVNGLLKKAIQIGLDAGNYAIQELENFMNKYEDETTSSSSSDKENSITVENPLVNSKRGAQEKSGLK</sequence>
<dbReference type="PROSITE" id="PS50966">
    <property type="entry name" value="ZF_SWIM"/>
    <property type="match status" value="1"/>
</dbReference>
<keyword evidence="1" id="KW-0479">Metal-binding</keyword>
<keyword evidence="1" id="KW-0863">Zinc-finger</keyword>
<evidence type="ECO:0000256" key="1">
    <source>
        <dbReference type="PROSITE-ProRule" id="PRU00325"/>
    </source>
</evidence>
<feature type="region of interest" description="Disordered" evidence="2">
    <location>
        <begin position="187"/>
        <end position="222"/>
    </location>
</feature>
<feature type="non-terminal residue" evidence="4">
    <location>
        <position position="1"/>
    </location>
</feature>
<feature type="domain" description="SWIM-type" evidence="3">
    <location>
        <begin position="47"/>
        <end position="81"/>
    </location>
</feature>
<accession>A0ABN7XAE5</accession>
<comment type="caution">
    <text evidence="4">The sequence shown here is derived from an EMBL/GenBank/DDBJ whole genome shotgun (WGS) entry which is preliminary data.</text>
</comment>
<gene>
    <name evidence="4" type="ORF">GMARGA_LOCUS40811</name>
</gene>
<organism evidence="4 5">
    <name type="scientific">Gigaspora margarita</name>
    <dbReference type="NCBI Taxonomy" id="4874"/>
    <lineage>
        <taxon>Eukaryota</taxon>
        <taxon>Fungi</taxon>
        <taxon>Fungi incertae sedis</taxon>
        <taxon>Mucoromycota</taxon>
        <taxon>Glomeromycotina</taxon>
        <taxon>Glomeromycetes</taxon>
        <taxon>Diversisporales</taxon>
        <taxon>Gigasporaceae</taxon>
        <taxon>Gigaspora</taxon>
    </lineage>
</organism>
<evidence type="ECO:0000313" key="5">
    <source>
        <dbReference type="Proteomes" id="UP000789901"/>
    </source>
</evidence>
<proteinExistence type="predicted"/>
<keyword evidence="1" id="KW-0862">Zinc</keyword>
<evidence type="ECO:0000259" key="3">
    <source>
        <dbReference type="PROSITE" id="PS50966"/>
    </source>
</evidence>
<evidence type="ECO:0000256" key="2">
    <source>
        <dbReference type="SAM" id="MobiDB-lite"/>
    </source>
</evidence>
<name>A0ABN7XAE5_GIGMA</name>
<dbReference type="Proteomes" id="UP000789901">
    <property type="component" value="Unassembled WGS sequence"/>
</dbReference>
<reference evidence="4 5" key="1">
    <citation type="submission" date="2021-06" db="EMBL/GenBank/DDBJ databases">
        <authorList>
            <person name="Kallberg Y."/>
            <person name="Tangrot J."/>
            <person name="Rosling A."/>
        </authorList>
    </citation>
    <scope>NUCLEOTIDE SEQUENCE [LARGE SCALE GENOMIC DNA]</scope>
    <source>
        <strain evidence="4 5">120-4 pot B 10/14</strain>
    </source>
</reference>
<evidence type="ECO:0000313" key="4">
    <source>
        <dbReference type="EMBL" id="CAG8851574.1"/>
    </source>
</evidence>